<dbReference type="InParanoid" id="A0A0D8JWE8"/>
<keyword evidence="2" id="KW-1185">Reference proteome</keyword>
<dbReference type="Proteomes" id="UP000001261">
    <property type="component" value="Unassembled WGS sequence"/>
</dbReference>
<organism evidence="1 2">
    <name type="scientific">Coccidioides immitis (strain RS)</name>
    <name type="common">Valley fever fungus</name>
    <dbReference type="NCBI Taxonomy" id="246410"/>
    <lineage>
        <taxon>Eukaryota</taxon>
        <taxon>Fungi</taxon>
        <taxon>Dikarya</taxon>
        <taxon>Ascomycota</taxon>
        <taxon>Pezizomycotina</taxon>
        <taxon>Eurotiomycetes</taxon>
        <taxon>Eurotiomycetidae</taxon>
        <taxon>Onygenales</taxon>
        <taxon>Onygenaceae</taxon>
        <taxon>Coccidioides</taxon>
    </lineage>
</organism>
<dbReference type="RefSeq" id="XP_012213649.1">
    <property type="nucleotide sequence ID" value="XM_012358226.1"/>
</dbReference>
<dbReference type="AlphaFoldDB" id="A0A0D8JWE8"/>
<name>A0A0D8JWE8_COCIM</name>
<accession>A0A0D8JWE8</accession>
<dbReference type="GeneID" id="24163552"/>
<reference evidence="2" key="1">
    <citation type="journal article" date="2009" name="Genome Res.">
        <title>Comparative genomic analyses of the human fungal pathogens Coccidioides and their relatives.</title>
        <authorList>
            <person name="Sharpton T.J."/>
            <person name="Stajich J.E."/>
            <person name="Rounsley S.D."/>
            <person name="Gardner M.J."/>
            <person name="Wortman J.R."/>
            <person name="Jordar V.S."/>
            <person name="Maiti R."/>
            <person name="Kodira C.D."/>
            <person name="Neafsey D.E."/>
            <person name="Zeng Q."/>
            <person name="Hung C.-Y."/>
            <person name="McMahan C."/>
            <person name="Muszewska A."/>
            <person name="Grynberg M."/>
            <person name="Mandel M.A."/>
            <person name="Kellner E.M."/>
            <person name="Barker B.M."/>
            <person name="Galgiani J.N."/>
            <person name="Orbach M.J."/>
            <person name="Kirkland T.N."/>
            <person name="Cole G.T."/>
            <person name="Henn M.R."/>
            <person name="Birren B.W."/>
            <person name="Taylor J.W."/>
        </authorList>
    </citation>
    <scope>NUCLEOTIDE SEQUENCE [LARGE SCALE GENOMIC DNA]</scope>
    <source>
        <strain evidence="2">RS</strain>
    </source>
</reference>
<protein>
    <submittedName>
        <fullName evidence="1">Uncharacterized protein</fullName>
    </submittedName>
</protein>
<dbReference type="VEuPathDB" id="FungiDB:CIMG_11076"/>
<dbReference type="KEGG" id="cim:CIMG_11076"/>
<proteinExistence type="predicted"/>
<evidence type="ECO:0000313" key="2">
    <source>
        <dbReference type="Proteomes" id="UP000001261"/>
    </source>
</evidence>
<evidence type="ECO:0000313" key="1">
    <source>
        <dbReference type="EMBL" id="KJF61469.1"/>
    </source>
</evidence>
<gene>
    <name evidence="1" type="ORF">CIMG_11076</name>
</gene>
<dbReference type="EMBL" id="GG704916">
    <property type="protein sequence ID" value="KJF61469.1"/>
    <property type="molecule type" value="Genomic_DNA"/>
</dbReference>
<sequence length="102" mass="10835">MSLNDCATPAGLSAAGVPGKARRCCTFLARAAAQTKIGQAREGAKTKHVIKIGRKFLPVAGSTWYDWWRPPASGPIKSTVSRGITSLILEAAAIFPKRLELA</sequence>
<reference evidence="2" key="2">
    <citation type="journal article" date="2010" name="Genome Res.">
        <title>Population genomic sequencing of Coccidioides fungi reveals recent hybridization and transposon control.</title>
        <authorList>
            <person name="Neafsey D.E."/>
            <person name="Barker B.M."/>
            <person name="Sharpton T.J."/>
            <person name="Stajich J.E."/>
            <person name="Park D.J."/>
            <person name="Whiston E."/>
            <person name="Hung C.-Y."/>
            <person name="McMahan C."/>
            <person name="White J."/>
            <person name="Sykes S."/>
            <person name="Heiman D."/>
            <person name="Young S."/>
            <person name="Zeng Q."/>
            <person name="Abouelleil A."/>
            <person name="Aftuck L."/>
            <person name="Bessette D."/>
            <person name="Brown A."/>
            <person name="FitzGerald M."/>
            <person name="Lui A."/>
            <person name="Macdonald J.P."/>
            <person name="Priest M."/>
            <person name="Orbach M.J."/>
            <person name="Galgiani J.N."/>
            <person name="Kirkland T.N."/>
            <person name="Cole G.T."/>
            <person name="Birren B.W."/>
            <person name="Henn M.R."/>
            <person name="Taylor J.W."/>
            <person name="Rounsley S.D."/>
        </authorList>
    </citation>
    <scope>GENOME REANNOTATION</scope>
    <source>
        <strain evidence="2">RS</strain>
    </source>
</reference>